<accession>A0A8X6N5X4</accession>
<comment type="caution">
    <text evidence="1">The sequence shown here is derived from an EMBL/GenBank/DDBJ whole genome shotgun (WGS) entry which is preliminary data.</text>
</comment>
<proteinExistence type="predicted"/>
<dbReference type="Proteomes" id="UP000887013">
    <property type="component" value="Unassembled WGS sequence"/>
</dbReference>
<evidence type="ECO:0000313" key="1">
    <source>
        <dbReference type="EMBL" id="GFS95087.1"/>
    </source>
</evidence>
<dbReference type="AlphaFoldDB" id="A0A8X6N5X4"/>
<reference evidence="1" key="1">
    <citation type="submission" date="2020-08" db="EMBL/GenBank/DDBJ databases">
        <title>Multicomponent nature underlies the extraordinary mechanical properties of spider dragline silk.</title>
        <authorList>
            <person name="Kono N."/>
            <person name="Nakamura H."/>
            <person name="Mori M."/>
            <person name="Yoshida Y."/>
            <person name="Ohtoshi R."/>
            <person name="Malay A.D."/>
            <person name="Moran D.A.P."/>
            <person name="Tomita M."/>
            <person name="Numata K."/>
            <person name="Arakawa K."/>
        </authorList>
    </citation>
    <scope>NUCLEOTIDE SEQUENCE</scope>
</reference>
<name>A0A8X6N5X4_NEPPI</name>
<keyword evidence="2" id="KW-1185">Reference proteome</keyword>
<dbReference type="OrthoDB" id="6430819at2759"/>
<evidence type="ECO:0000313" key="2">
    <source>
        <dbReference type="Proteomes" id="UP000887013"/>
    </source>
</evidence>
<organism evidence="1 2">
    <name type="scientific">Nephila pilipes</name>
    <name type="common">Giant wood spider</name>
    <name type="synonym">Nephila maculata</name>
    <dbReference type="NCBI Taxonomy" id="299642"/>
    <lineage>
        <taxon>Eukaryota</taxon>
        <taxon>Metazoa</taxon>
        <taxon>Ecdysozoa</taxon>
        <taxon>Arthropoda</taxon>
        <taxon>Chelicerata</taxon>
        <taxon>Arachnida</taxon>
        <taxon>Araneae</taxon>
        <taxon>Araneomorphae</taxon>
        <taxon>Entelegynae</taxon>
        <taxon>Araneoidea</taxon>
        <taxon>Nephilidae</taxon>
        <taxon>Nephila</taxon>
    </lineage>
</organism>
<dbReference type="EMBL" id="BMAW01054186">
    <property type="protein sequence ID" value="GFS95087.1"/>
    <property type="molecule type" value="Genomic_DNA"/>
</dbReference>
<sequence>MPSLENVTEDEKKVMEELKRRTIDDLTPKMREDESLFYRFCKAIAAAGSRTETVGMLLPFAAGRLPAAAYSARGTAMTKSKFRAGPFGKGNRACLL</sequence>
<protein>
    <submittedName>
        <fullName evidence="1">Uncharacterized protein</fullName>
    </submittedName>
</protein>
<gene>
    <name evidence="1" type="ORF">NPIL_432421</name>
</gene>